<evidence type="ECO:0000256" key="7">
    <source>
        <dbReference type="ARBA" id="ARBA00023136"/>
    </source>
</evidence>
<feature type="transmembrane region" description="Helical" evidence="9">
    <location>
        <begin position="226"/>
        <end position="244"/>
    </location>
</feature>
<keyword evidence="6 9" id="KW-1133">Transmembrane helix</keyword>
<feature type="transmembrane region" description="Helical" evidence="9">
    <location>
        <begin position="200"/>
        <end position="219"/>
    </location>
</feature>
<keyword evidence="3" id="KW-0813">Transport</keyword>
<dbReference type="Pfam" id="PF03591">
    <property type="entry name" value="AzlC"/>
    <property type="match status" value="1"/>
</dbReference>
<feature type="transmembrane region" description="Helical" evidence="9">
    <location>
        <begin position="170"/>
        <end position="194"/>
    </location>
</feature>
<keyword evidence="7 9" id="KW-0472">Membrane</keyword>
<protein>
    <submittedName>
        <fullName evidence="10">AzlC family ABC transporter permease</fullName>
    </submittedName>
</protein>
<comment type="subcellular location">
    <subcellularLocation>
        <location evidence="1">Cell membrane</location>
        <topology evidence="1">Multi-pass membrane protein</topology>
    </subcellularLocation>
</comment>
<dbReference type="Proteomes" id="UP001500506">
    <property type="component" value="Unassembled WGS sequence"/>
</dbReference>
<proteinExistence type="inferred from homology"/>
<evidence type="ECO:0000256" key="2">
    <source>
        <dbReference type="ARBA" id="ARBA00010735"/>
    </source>
</evidence>
<dbReference type="EMBL" id="BAAANH010000002">
    <property type="protein sequence ID" value="GAA1756479.1"/>
    <property type="molecule type" value="Genomic_DNA"/>
</dbReference>
<evidence type="ECO:0000256" key="9">
    <source>
        <dbReference type="SAM" id="Phobius"/>
    </source>
</evidence>
<comment type="similarity">
    <text evidence="2">Belongs to the AzlC family.</text>
</comment>
<dbReference type="PANTHER" id="PTHR34979:SF1">
    <property type="entry name" value="INNER MEMBRANE PROTEIN YGAZ"/>
    <property type="match status" value="1"/>
</dbReference>
<name>A0ABN2KJQ3_9MICO</name>
<gene>
    <name evidence="10" type="ORF">GCM10009747_13730</name>
</gene>
<feature type="transmembrane region" description="Helical" evidence="9">
    <location>
        <begin position="91"/>
        <end position="116"/>
    </location>
</feature>
<evidence type="ECO:0000256" key="5">
    <source>
        <dbReference type="ARBA" id="ARBA00022692"/>
    </source>
</evidence>
<dbReference type="PANTHER" id="PTHR34979">
    <property type="entry name" value="INNER MEMBRANE PROTEIN YGAZ"/>
    <property type="match status" value="1"/>
</dbReference>
<evidence type="ECO:0000256" key="6">
    <source>
        <dbReference type="ARBA" id="ARBA00022989"/>
    </source>
</evidence>
<keyword evidence="11" id="KW-1185">Reference proteome</keyword>
<dbReference type="InterPro" id="IPR011606">
    <property type="entry name" value="Brnchd-chn_aa_trnsp_permease"/>
</dbReference>
<feature type="transmembrane region" description="Helical" evidence="9">
    <location>
        <begin position="49"/>
        <end position="71"/>
    </location>
</feature>
<keyword evidence="5 9" id="KW-0812">Transmembrane</keyword>
<evidence type="ECO:0000256" key="3">
    <source>
        <dbReference type="ARBA" id="ARBA00022448"/>
    </source>
</evidence>
<evidence type="ECO:0000256" key="1">
    <source>
        <dbReference type="ARBA" id="ARBA00004651"/>
    </source>
</evidence>
<evidence type="ECO:0000313" key="10">
    <source>
        <dbReference type="EMBL" id="GAA1756479.1"/>
    </source>
</evidence>
<sequence>MNELTDAPEPGADPSTQGTDAGPGADAVRADATWRDGGRVPDKAVRDGLAVGLATAVYGISFGALAVAAGLDIWQTCFLSLVMFTGGSQFALVGVLASGGVAAGGSAIATAAMLGIRNVVYGMRMKPIVEGPPTSGHPTPVWRRVAAAWVTIDESTAVALAQSNDRAARVGFWVTGVVIFVGWNLTTFVGALIGDAMGDTRAWGLDAAAAAAFLGLLWPRLKRVQAGAVAVGAAVVATLTTPVLMPGLPVLVAAVVAVVVGWFDLFRRRSES</sequence>
<comment type="caution">
    <text evidence="10">The sequence shown here is derived from an EMBL/GenBank/DDBJ whole genome shotgun (WGS) entry which is preliminary data.</text>
</comment>
<evidence type="ECO:0000256" key="4">
    <source>
        <dbReference type="ARBA" id="ARBA00022475"/>
    </source>
</evidence>
<keyword evidence="4" id="KW-1003">Cell membrane</keyword>
<evidence type="ECO:0000313" key="11">
    <source>
        <dbReference type="Proteomes" id="UP001500506"/>
    </source>
</evidence>
<organism evidence="10 11">
    <name type="scientific">Agromyces humatus</name>
    <dbReference type="NCBI Taxonomy" id="279573"/>
    <lineage>
        <taxon>Bacteria</taxon>
        <taxon>Bacillati</taxon>
        <taxon>Actinomycetota</taxon>
        <taxon>Actinomycetes</taxon>
        <taxon>Micrococcales</taxon>
        <taxon>Microbacteriaceae</taxon>
        <taxon>Agromyces</taxon>
    </lineage>
</organism>
<accession>A0ABN2KJQ3</accession>
<reference evidence="10 11" key="1">
    <citation type="journal article" date="2019" name="Int. J. Syst. Evol. Microbiol.">
        <title>The Global Catalogue of Microorganisms (GCM) 10K type strain sequencing project: providing services to taxonomists for standard genome sequencing and annotation.</title>
        <authorList>
            <consortium name="The Broad Institute Genomics Platform"/>
            <consortium name="The Broad Institute Genome Sequencing Center for Infectious Disease"/>
            <person name="Wu L."/>
            <person name="Ma J."/>
        </authorList>
    </citation>
    <scope>NUCLEOTIDE SEQUENCE [LARGE SCALE GENOMIC DNA]</scope>
    <source>
        <strain evidence="10 11">JCM 14319</strain>
    </source>
</reference>
<feature type="transmembrane region" description="Helical" evidence="9">
    <location>
        <begin position="250"/>
        <end position="266"/>
    </location>
</feature>
<feature type="region of interest" description="Disordered" evidence="8">
    <location>
        <begin position="1"/>
        <end position="27"/>
    </location>
</feature>
<evidence type="ECO:0000256" key="8">
    <source>
        <dbReference type="SAM" id="MobiDB-lite"/>
    </source>
</evidence>